<dbReference type="RefSeq" id="WP_112376848.1">
    <property type="nucleotide sequence ID" value="NZ_CP030104.1"/>
</dbReference>
<protein>
    <recommendedName>
        <fullName evidence="3">Glycosyl transferase family 28 C-terminal domain-containing protein</fullName>
    </recommendedName>
</protein>
<organism evidence="1 2">
    <name type="scientific">Flagellimonas maritima</name>
    <dbReference type="NCBI Taxonomy" id="1383885"/>
    <lineage>
        <taxon>Bacteria</taxon>
        <taxon>Pseudomonadati</taxon>
        <taxon>Bacteroidota</taxon>
        <taxon>Flavobacteriia</taxon>
        <taxon>Flavobacteriales</taxon>
        <taxon>Flavobacteriaceae</taxon>
        <taxon>Flagellimonas</taxon>
    </lineage>
</organism>
<dbReference type="EMBL" id="CP030104">
    <property type="protein sequence ID" value="AWX43251.1"/>
    <property type="molecule type" value="Genomic_DNA"/>
</dbReference>
<proteinExistence type="predicted"/>
<name>A0A2Z4LN37_9FLAO</name>
<evidence type="ECO:0000313" key="1">
    <source>
        <dbReference type="EMBL" id="AWX43251.1"/>
    </source>
</evidence>
<dbReference type="Gene3D" id="3.40.50.2000">
    <property type="entry name" value="Glycogen Phosphorylase B"/>
    <property type="match status" value="1"/>
</dbReference>
<accession>A0A2Z4LN37</accession>
<dbReference type="Proteomes" id="UP000248536">
    <property type="component" value="Chromosome"/>
</dbReference>
<dbReference type="AlphaFoldDB" id="A0A2Z4LN37"/>
<gene>
    <name evidence="1" type="ORF">HME9304_00238</name>
</gene>
<evidence type="ECO:0008006" key="3">
    <source>
        <dbReference type="Google" id="ProtNLM"/>
    </source>
</evidence>
<reference evidence="1 2" key="1">
    <citation type="submission" date="2018-06" db="EMBL/GenBank/DDBJ databases">
        <title>Spongiibacterium sp. HME9304 Genome sequencing and assembly.</title>
        <authorList>
            <person name="Kang H."/>
            <person name="Kim H."/>
            <person name="Joh K."/>
        </authorList>
    </citation>
    <scope>NUCLEOTIDE SEQUENCE [LARGE SCALE GENOMIC DNA]</scope>
    <source>
        <strain evidence="1 2">HME9304</strain>
    </source>
</reference>
<evidence type="ECO:0000313" key="2">
    <source>
        <dbReference type="Proteomes" id="UP000248536"/>
    </source>
</evidence>
<dbReference type="KEGG" id="spon:HME9304_00238"/>
<dbReference type="OrthoDB" id="9809594at2"/>
<sequence>MIGYYAHGQGSGHCNYAQLLADFLQEKLVVFTDSLFKFKEDVQVVKLSDEHIDGTEFNRKLYREPQSLHYAPINLRKITSRNSLLLQSVLNFDVKLLIVDVSVEIAMLARVSSIPYAYVRLMGERSDFAHTGAYQGAVFLMAYFPKEMEMEDTPEWVIKKTIYLGFISKYLFKGQSTPKPQVYNNNKKIHILHLLGFGGTEAIKYNLDPSKFNLVSVGPGRTHNHEPYVTHMGVVDCTRAFIEHADIIIAACGSNTTSEILNLGKTFIAIEEKRHFDEHGKMAEALYSNRWALPLRFFKSLPTAIKAFESMAQVPSIPNGKKELIKFIIYLCANMNHIDRLRFAYPDRGVANIMTGIKNNSISA</sequence>
<keyword evidence="2" id="KW-1185">Reference proteome</keyword>